<reference evidence="6" key="1">
    <citation type="journal article" date="2019" name="Sci. Rep.">
        <title>Draft genome of Tanacetum cinerariifolium, the natural source of mosquito coil.</title>
        <authorList>
            <person name="Yamashiro T."/>
            <person name="Shiraishi A."/>
            <person name="Satake H."/>
            <person name="Nakayama K."/>
        </authorList>
    </citation>
    <scope>NUCLEOTIDE SEQUENCE</scope>
</reference>
<proteinExistence type="predicted"/>
<dbReference type="AlphaFoldDB" id="A0A6L2NCX6"/>
<dbReference type="GO" id="GO:0000160">
    <property type="term" value="P:phosphorelay signal transduction system"/>
    <property type="evidence" value="ECO:0007669"/>
    <property type="project" value="UniProtKB-KW"/>
</dbReference>
<dbReference type="PROSITE" id="PS50110">
    <property type="entry name" value="RESPONSE_REGULATORY"/>
    <property type="match status" value="1"/>
</dbReference>
<dbReference type="PANTHER" id="PTHR43874:SF19">
    <property type="entry name" value="RESPONSE REGULATOR 23-RELATED"/>
    <property type="match status" value="1"/>
</dbReference>
<organism evidence="6">
    <name type="scientific">Tanacetum cinerariifolium</name>
    <name type="common">Dalmatian daisy</name>
    <name type="synonym">Chrysanthemum cinerariifolium</name>
    <dbReference type="NCBI Taxonomy" id="118510"/>
    <lineage>
        <taxon>Eukaryota</taxon>
        <taxon>Viridiplantae</taxon>
        <taxon>Streptophyta</taxon>
        <taxon>Embryophyta</taxon>
        <taxon>Tracheophyta</taxon>
        <taxon>Spermatophyta</taxon>
        <taxon>Magnoliopsida</taxon>
        <taxon>eudicotyledons</taxon>
        <taxon>Gunneridae</taxon>
        <taxon>Pentapetalae</taxon>
        <taxon>asterids</taxon>
        <taxon>campanulids</taxon>
        <taxon>Asterales</taxon>
        <taxon>Asteraceae</taxon>
        <taxon>Asteroideae</taxon>
        <taxon>Anthemideae</taxon>
        <taxon>Anthemidinae</taxon>
        <taxon>Tanacetum</taxon>
    </lineage>
</organism>
<gene>
    <name evidence="6" type="ORF">Tci_056026</name>
</gene>
<dbReference type="Gene3D" id="3.40.50.2300">
    <property type="match status" value="1"/>
</dbReference>
<dbReference type="InterPro" id="IPR045279">
    <property type="entry name" value="ARR-like"/>
</dbReference>
<evidence type="ECO:0000256" key="1">
    <source>
        <dbReference type="ARBA" id="ARBA00023012"/>
    </source>
</evidence>
<evidence type="ECO:0000256" key="3">
    <source>
        <dbReference type="ARBA" id="ARBA00023163"/>
    </source>
</evidence>
<evidence type="ECO:0000256" key="2">
    <source>
        <dbReference type="ARBA" id="ARBA00023015"/>
    </source>
</evidence>
<keyword evidence="3" id="KW-0804">Transcription</keyword>
<dbReference type="GO" id="GO:0009736">
    <property type="term" value="P:cytokinin-activated signaling pathway"/>
    <property type="evidence" value="ECO:0007669"/>
    <property type="project" value="InterPro"/>
</dbReference>
<dbReference type="EMBL" id="BKCJ010008808">
    <property type="protein sequence ID" value="GEU84048.1"/>
    <property type="molecule type" value="Genomic_DNA"/>
</dbReference>
<dbReference type="InterPro" id="IPR011006">
    <property type="entry name" value="CheY-like_superfamily"/>
</dbReference>
<dbReference type="PANTHER" id="PTHR43874">
    <property type="entry name" value="TWO-COMPONENT RESPONSE REGULATOR"/>
    <property type="match status" value="1"/>
</dbReference>
<comment type="caution">
    <text evidence="4">Lacks conserved residue(s) required for the propagation of feature annotation.</text>
</comment>
<feature type="domain" description="Response regulatory" evidence="5">
    <location>
        <begin position="24"/>
        <end position="150"/>
    </location>
</feature>
<sequence>MSSLENSPKKPFSIEDSFNPHALKVLVIDNDLDSLLHLTEILTSFQYQATTCSLPSKALALIKEDKNKFDIVVTEVHFSSDITGVEFLEIIVCKTELPVVMIFWYVLKQLSALYTISVDTITECGMKGACTCILKPAKKEVIQFLWQHVAHHKLMKPIDKLKVTEPRSSTSVKDKELYGSSSLDDVKMDDDQTKDQAKKFEWFGLLTFIVNLSML</sequence>
<keyword evidence="2" id="KW-0805">Transcription regulation</keyword>
<comment type="caution">
    <text evidence="6">The sequence shown here is derived from an EMBL/GenBank/DDBJ whole genome shotgun (WGS) entry which is preliminary data.</text>
</comment>
<keyword evidence="1" id="KW-0902">Two-component regulatory system</keyword>
<evidence type="ECO:0000313" key="6">
    <source>
        <dbReference type="EMBL" id="GEU84048.1"/>
    </source>
</evidence>
<protein>
    <recommendedName>
        <fullName evidence="5">Response regulatory domain-containing protein</fullName>
    </recommendedName>
</protein>
<dbReference type="SUPFAM" id="SSF52172">
    <property type="entry name" value="CheY-like"/>
    <property type="match status" value="1"/>
</dbReference>
<evidence type="ECO:0000256" key="4">
    <source>
        <dbReference type="PROSITE-ProRule" id="PRU00169"/>
    </source>
</evidence>
<accession>A0A6L2NCX6</accession>
<dbReference type="InterPro" id="IPR001789">
    <property type="entry name" value="Sig_transdc_resp-reg_receiver"/>
</dbReference>
<name>A0A6L2NCX6_TANCI</name>
<evidence type="ECO:0000259" key="5">
    <source>
        <dbReference type="PROSITE" id="PS50110"/>
    </source>
</evidence>